<dbReference type="SUPFAM" id="SSF49373">
    <property type="entry name" value="Invasin/intimin cell-adhesion fragments"/>
    <property type="match status" value="1"/>
</dbReference>
<keyword evidence="2" id="KW-0472">Membrane</keyword>
<gene>
    <name evidence="3" type="ORF">A2671_00720</name>
</gene>
<dbReference type="InterPro" id="IPR013783">
    <property type="entry name" value="Ig-like_fold"/>
</dbReference>
<dbReference type="Proteomes" id="UP000178344">
    <property type="component" value="Unassembled WGS sequence"/>
</dbReference>
<keyword evidence="2" id="KW-0812">Transmembrane</keyword>
<evidence type="ECO:0000313" key="4">
    <source>
        <dbReference type="Proteomes" id="UP000178344"/>
    </source>
</evidence>
<evidence type="ECO:0000313" key="3">
    <source>
        <dbReference type="EMBL" id="OGG47464.1"/>
    </source>
</evidence>
<dbReference type="EMBL" id="MFKQ01000009">
    <property type="protein sequence ID" value="OGG47464.1"/>
    <property type="molecule type" value="Genomic_DNA"/>
</dbReference>
<evidence type="ECO:0000256" key="2">
    <source>
        <dbReference type="SAM" id="Phobius"/>
    </source>
</evidence>
<name>A0A1F6CE44_9BACT</name>
<protein>
    <submittedName>
        <fullName evidence="3">Uncharacterized protein</fullName>
    </submittedName>
</protein>
<dbReference type="AlphaFoldDB" id="A0A1F6CE44"/>
<accession>A0A1F6CE44</accession>
<sequence>MEKKFLKLITIILVAVSIGIGAYVTLVRIQSVDTPTSKFEQTVEEPSKGSGVPDRGNTPNTSPIIPQPVAAPFFVTWISPSDAITIKRGENIPLTFKTQGGQRGNFFYFDLDSESNDPSMYSTGQSLHFDSYEASLGDFIKKVDFKVEVPPGSYLLSLKIGGKKEKVVHVEVTGPSPNVSTARSFITYFYGYEVGGTGMESIFDESEIIDDGICHSAFLVRVADEYGYGIADKKVEIKSSRGDVDSISPLSDYQGQTGEMGFTVTSTDEGISELTVRVEGVTLDYYLILKVLNAKENKCRTVRDMEHL</sequence>
<comment type="caution">
    <text evidence="3">The sequence shown here is derived from an EMBL/GenBank/DDBJ whole genome shotgun (WGS) entry which is preliminary data.</text>
</comment>
<keyword evidence="2" id="KW-1133">Transmembrane helix</keyword>
<feature type="region of interest" description="Disordered" evidence="1">
    <location>
        <begin position="37"/>
        <end position="60"/>
    </location>
</feature>
<evidence type="ECO:0000256" key="1">
    <source>
        <dbReference type="SAM" id="MobiDB-lite"/>
    </source>
</evidence>
<proteinExistence type="predicted"/>
<feature type="transmembrane region" description="Helical" evidence="2">
    <location>
        <begin position="5"/>
        <end position="26"/>
    </location>
</feature>
<dbReference type="Gene3D" id="2.60.40.10">
    <property type="entry name" value="Immunoglobulins"/>
    <property type="match status" value="1"/>
</dbReference>
<reference evidence="3 4" key="1">
    <citation type="journal article" date="2016" name="Nat. Commun.">
        <title>Thousands of microbial genomes shed light on interconnected biogeochemical processes in an aquifer system.</title>
        <authorList>
            <person name="Anantharaman K."/>
            <person name="Brown C.T."/>
            <person name="Hug L.A."/>
            <person name="Sharon I."/>
            <person name="Castelle C.J."/>
            <person name="Probst A.J."/>
            <person name="Thomas B.C."/>
            <person name="Singh A."/>
            <person name="Wilkins M.J."/>
            <person name="Karaoz U."/>
            <person name="Brodie E.L."/>
            <person name="Williams K.H."/>
            <person name="Hubbard S.S."/>
            <person name="Banfield J.F."/>
        </authorList>
    </citation>
    <scope>NUCLEOTIDE SEQUENCE [LARGE SCALE GENOMIC DNA]</scope>
</reference>
<dbReference type="InterPro" id="IPR008964">
    <property type="entry name" value="Invasin/intimin_cell_adhesion"/>
</dbReference>
<organism evidence="3 4">
    <name type="scientific">Candidatus Kaiserbacteria bacterium RIFCSPHIGHO2_01_FULL_49_13</name>
    <dbReference type="NCBI Taxonomy" id="1798477"/>
    <lineage>
        <taxon>Bacteria</taxon>
        <taxon>Candidatus Kaiseribacteriota</taxon>
    </lineage>
</organism>